<dbReference type="Gene3D" id="3.50.4.10">
    <property type="entry name" value="Hepatocyte Growth Factor"/>
    <property type="match status" value="1"/>
</dbReference>
<organism evidence="1 2">
    <name type="scientific">Rachicladosporium monterosium</name>
    <dbReference type="NCBI Taxonomy" id="1507873"/>
    <lineage>
        <taxon>Eukaryota</taxon>
        <taxon>Fungi</taxon>
        <taxon>Dikarya</taxon>
        <taxon>Ascomycota</taxon>
        <taxon>Pezizomycotina</taxon>
        <taxon>Dothideomycetes</taxon>
        <taxon>Dothideomycetidae</taxon>
        <taxon>Cladosporiales</taxon>
        <taxon>Cladosporiaceae</taxon>
        <taxon>Rachicladosporium</taxon>
    </lineage>
</organism>
<evidence type="ECO:0008006" key="3">
    <source>
        <dbReference type="Google" id="ProtNLM"/>
    </source>
</evidence>
<sequence length="202" mass="22217">MQVTDVNGVAYRIVCGSDSSSGSFATQSYAGGNYTQCEAYCDSTANCGAWTWAPGATVGGTCFLKPGQQTPTTPTAANAAQDIGVTKFDGRHAHSFLLWDDEHEYDRLVFSSIVLSSYEHESHESCRHVQHQLRDVKHAIIEPGHIKPARVELIDTKPVHVKHFGFDRVSDTGRGQLKRSILGYHVKLLFVQHIHEHAAGID</sequence>
<dbReference type="Proteomes" id="UP001308179">
    <property type="component" value="Unassembled WGS sequence"/>
</dbReference>
<reference evidence="1 2" key="1">
    <citation type="submission" date="2023-08" db="EMBL/GenBank/DDBJ databases">
        <title>Black Yeasts Isolated from many extreme environments.</title>
        <authorList>
            <person name="Coleine C."/>
            <person name="Stajich J.E."/>
            <person name="Selbmann L."/>
        </authorList>
    </citation>
    <scope>NUCLEOTIDE SEQUENCE [LARGE SCALE GENOMIC DNA]</scope>
    <source>
        <strain evidence="1 2">CCFEE 5386</strain>
    </source>
</reference>
<evidence type="ECO:0000313" key="2">
    <source>
        <dbReference type="Proteomes" id="UP001308179"/>
    </source>
</evidence>
<accession>A0ABR0LF84</accession>
<comment type="caution">
    <text evidence="1">The sequence shown here is derived from an EMBL/GenBank/DDBJ whole genome shotgun (WGS) entry which is preliminary data.</text>
</comment>
<dbReference type="EMBL" id="JAVRRR010000021">
    <property type="protein sequence ID" value="KAK5147916.1"/>
    <property type="molecule type" value="Genomic_DNA"/>
</dbReference>
<protein>
    <recommendedName>
        <fullName evidence="3">Apple domain-containing protein</fullName>
    </recommendedName>
</protein>
<keyword evidence="2" id="KW-1185">Reference proteome</keyword>
<proteinExistence type="predicted"/>
<evidence type="ECO:0000313" key="1">
    <source>
        <dbReference type="EMBL" id="KAK5147916.1"/>
    </source>
</evidence>
<gene>
    <name evidence="1" type="ORF">LTR32_000732</name>
</gene>
<name>A0ABR0LF84_9PEZI</name>